<feature type="domain" description="ABC transporter" evidence="3">
    <location>
        <begin position="332"/>
        <end position="549"/>
    </location>
</feature>
<dbReference type="Proteomes" id="UP000092884">
    <property type="component" value="Chromosome"/>
</dbReference>
<dbReference type="InterPro" id="IPR003593">
    <property type="entry name" value="AAA+_ATPase"/>
</dbReference>
<dbReference type="NCBIfam" id="NF000355">
    <property type="entry name" value="ribo_prot_ABC_F"/>
    <property type="match status" value="1"/>
</dbReference>
<dbReference type="Pfam" id="PF12848">
    <property type="entry name" value="ABC_tran_Xtn"/>
    <property type="match status" value="1"/>
</dbReference>
<accession>A0A1B1U3Y1</accession>
<dbReference type="PROSITE" id="PS00211">
    <property type="entry name" value="ABC_TRANSPORTER_1"/>
    <property type="match status" value="2"/>
</dbReference>
<dbReference type="RefSeq" id="WP_066338419.1">
    <property type="nucleotide sequence ID" value="NZ_CP016503.1"/>
</dbReference>
<dbReference type="InterPro" id="IPR017871">
    <property type="entry name" value="ABC_transporter-like_CS"/>
</dbReference>
<sequence>MALLSLLNASKAFDLKVILSQVDFSIQEQERIAIVGKNGSGKSTLLKIVLGEVELDAGERICTQGLKISYLPQVPRFTPHLSVAEVIEESLSDFKQVHQRLEELTQELQKSPEQQALLREYASLSAYLDRHQAWDLQACVQEVIEHFELEPIKDRLVETLSGGEQKRVALSQILFEQCDILMLDEPTNHLDVEMVEFLEKKLLGLKCTLVLISHDRYFIENLATRVVEVDNGRVLSFDGGYTQYLQKKEEMLRALSREHEVLLKILKSEEEWLRRGVKARLKRNEGRKKRIMEMREKAKTNPSAIAKLKLEIQREQKAFNQEEGKNHKKMLFEAEGIGKKLGNKLLFEDLSFRILQRDKIAIVGKNGSGKSSLIKVLLGEIPVDSGRLKSGELKIGYFDQHRSFLDPEKNLVETFCPNGGDRVDVRGKNMHIFGYLKSFLFLKEYLTQKIKALSGGEKNRVALALLFTKEYDCLVLDEPTNDLDINTINILEEYLMSFDGGVLFVSHDRYFVDKIAQKLFVFEGNGVVLERHESYSEYLEDKQELQEYLKIQTEVSQAPHTPHTPPKLQKKQTKLSYKEQRALEMLPLEIEKLEGVIHSLECALSDPKIYEQRGITTIAKELEECKEVYEQKLEEYFALEQKREELQ</sequence>
<dbReference type="GO" id="GO:0005524">
    <property type="term" value="F:ATP binding"/>
    <property type="evidence" value="ECO:0007669"/>
    <property type="project" value="UniProtKB-KW"/>
</dbReference>
<gene>
    <name evidence="4" type="ORF">BBW65_00760</name>
</gene>
<dbReference type="InterPro" id="IPR032524">
    <property type="entry name" value="ABC_tran_C"/>
</dbReference>
<name>A0A1B1U3Y1_9HELI</name>
<reference evidence="5" key="1">
    <citation type="submission" date="2016-07" db="EMBL/GenBank/DDBJ databases">
        <authorList>
            <person name="Florea S."/>
            <person name="Webb J.S."/>
            <person name="Jaromczyk J."/>
            <person name="Schardl C.L."/>
        </authorList>
    </citation>
    <scope>NUCLEOTIDE SEQUENCE [LARGE SCALE GENOMIC DNA]</scope>
    <source>
        <strain evidence="5">MIT 01-6242</strain>
    </source>
</reference>
<dbReference type="PANTHER" id="PTHR42855">
    <property type="entry name" value="ABC TRANSPORTER ATP-BINDING SUBUNIT"/>
    <property type="match status" value="1"/>
</dbReference>
<protein>
    <submittedName>
        <fullName evidence="4">ABC transporter ATP-binding protein</fullName>
    </submittedName>
</protein>
<dbReference type="InterPro" id="IPR032781">
    <property type="entry name" value="ABC_tran_Xtn"/>
</dbReference>
<dbReference type="GO" id="GO:0016887">
    <property type="term" value="F:ATP hydrolysis activity"/>
    <property type="evidence" value="ECO:0007669"/>
    <property type="project" value="InterPro"/>
</dbReference>
<evidence type="ECO:0000259" key="3">
    <source>
        <dbReference type="PROSITE" id="PS50893"/>
    </source>
</evidence>
<dbReference type="EMBL" id="CP016503">
    <property type="protein sequence ID" value="ANV97432.1"/>
    <property type="molecule type" value="Genomic_DNA"/>
</dbReference>
<dbReference type="InterPro" id="IPR051309">
    <property type="entry name" value="ABCF_ATPase"/>
</dbReference>
<dbReference type="PANTHER" id="PTHR42855:SF1">
    <property type="entry name" value="ABC TRANSPORTER DOMAIN-CONTAINING PROTEIN"/>
    <property type="match status" value="1"/>
</dbReference>
<dbReference type="Pfam" id="PF16326">
    <property type="entry name" value="ABC_tran_CTD"/>
    <property type="match status" value="1"/>
</dbReference>
<dbReference type="GO" id="GO:0003677">
    <property type="term" value="F:DNA binding"/>
    <property type="evidence" value="ECO:0007669"/>
    <property type="project" value="InterPro"/>
</dbReference>
<dbReference type="PROSITE" id="PS50893">
    <property type="entry name" value="ABC_TRANSPORTER_2"/>
    <property type="match status" value="2"/>
</dbReference>
<dbReference type="InterPro" id="IPR027417">
    <property type="entry name" value="P-loop_NTPase"/>
</dbReference>
<dbReference type="OrthoDB" id="9762369at2"/>
<evidence type="ECO:0000313" key="5">
    <source>
        <dbReference type="Proteomes" id="UP000092884"/>
    </source>
</evidence>
<dbReference type="SUPFAM" id="SSF52540">
    <property type="entry name" value="P-loop containing nucleoside triphosphate hydrolases"/>
    <property type="match status" value="2"/>
</dbReference>
<evidence type="ECO:0000256" key="2">
    <source>
        <dbReference type="ARBA" id="ARBA00022840"/>
    </source>
</evidence>
<dbReference type="Gene3D" id="1.10.287.380">
    <property type="entry name" value="Valyl-tRNA synthetase, C-terminal domain"/>
    <property type="match status" value="1"/>
</dbReference>
<dbReference type="InterPro" id="IPR003439">
    <property type="entry name" value="ABC_transporter-like_ATP-bd"/>
</dbReference>
<dbReference type="Pfam" id="PF00005">
    <property type="entry name" value="ABC_tran"/>
    <property type="match status" value="2"/>
</dbReference>
<dbReference type="FunFam" id="3.40.50.300:FF:000011">
    <property type="entry name" value="Putative ABC transporter ATP-binding component"/>
    <property type="match status" value="1"/>
</dbReference>
<evidence type="ECO:0000256" key="1">
    <source>
        <dbReference type="ARBA" id="ARBA00022741"/>
    </source>
</evidence>
<dbReference type="CDD" id="cd03221">
    <property type="entry name" value="ABCF_EF-3"/>
    <property type="match status" value="2"/>
</dbReference>
<dbReference type="KEGG" id="het:BBW65_00760"/>
<dbReference type="InterPro" id="IPR037118">
    <property type="entry name" value="Val-tRNA_synth_C_sf"/>
</dbReference>
<feature type="domain" description="ABC transporter" evidence="3">
    <location>
        <begin position="4"/>
        <end position="256"/>
    </location>
</feature>
<organism evidence="4 5">
    <name type="scientific">Helicobacter enhydrae</name>
    <dbReference type="NCBI Taxonomy" id="222136"/>
    <lineage>
        <taxon>Bacteria</taxon>
        <taxon>Pseudomonadati</taxon>
        <taxon>Campylobacterota</taxon>
        <taxon>Epsilonproteobacteria</taxon>
        <taxon>Campylobacterales</taxon>
        <taxon>Helicobacteraceae</taxon>
        <taxon>Helicobacter</taxon>
    </lineage>
</organism>
<dbReference type="STRING" id="222136.BBW65_00760"/>
<dbReference type="AlphaFoldDB" id="A0A1B1U3Y1"/>
<keyword evidence="2 4" id="KW-0067">ATP-binding</keyword>
<keyword evidence="5" id="KW-1185">Reference proteome</keyword>
<keyword evidence="1" id="KW-0547">Nucleotide-binding</keyword>
<dbReference type="SMART" id="SM00382">
    <property type="entry name" value="AAA"/>
    <property type="match status" value="2"/>
</dbReference>
<dbReference type="Gene3D" id="3.40.50.300">
    <property type="entry name" value="P-loop containing nucleotide triphosphate hydrolases"/>
    <property type="match status" value="2"/>
</dbReference>
<evidence type="ECO:0000313" key="4">
    <source>
        <dbReference type="EMBL" id="ANV97432.1"/>
    </source>
</evidence>
<proteinExistence type="predicted"/>